<dbReference type="InterPro" id="IPR052163">
    <property type="entry name" value="DGC-Regulatory_Protein"/>
</dbReference>
<accession>A0A094J853</accession>
<dbReference type="AlphaFoldDB" id="A0A094J853"/>
<dbReference type="PROSITE" id="PS50112">
    <property type="entry name" value="PAS"/>
    <property type="match status" value="1"/>
</dbReference>
<dbReference type="eggNOG" id="COG3706">
    <property type="taxonomic scope" value="Bacteria"/>
</dbReference>
<dbReference type="eggNOG" id="COG3829">
    <property type="taxonomic scope" value="Bacteria"/>
</dbReference>
<dbReference type="RefSeq" id="WP_034731903.1">
    <property type="nucleotide sequence ID" value="NZ_JPIN01000006.1"/>
</dbReference>
<name>A0A094J853_9GAMM</name>
<dbReference type="InterPro" id="IPR029787">
    <property type="entry name" value="Nucleotide_cyclase"/>
</dbReference>
<dbReference type="Gene3D" id="3.30.70.270">
    <property type="match status" value="1"/>
</dbReference>
<gene>
    <name evidence="4" type="ORF">IDAT_06045</name>
</gene>
<dbReference type="InterPro" id="IPR000014">
    <property type="entry name" value="PAS"/>
</dbReference>
<sequence length="307" mass="34251">MKDERDLSELIEIIPDAALVVNQQGTIVLVNRLAADMYGYEHSELLGASLNLLLPEAIRTQHDAHLASFFGRAENRPMGRGLRFQGQRKSGELFHVDIMLSHVHIKKVPYAIAFIRDLTPLREAEDKIRRELAHERQQALTDYLTGVGNRRAFIGELETSIEELRQSGHAFAVALIDLDNFKQLNDSFGHEIGDKALQQIAHCIQEQCRGSDFLARIGGDEFALILPLITLDAVQAVIARINSGVATLRNQHQWQVSLSIGVCFCDAMTMDLTVETIMRYADAAMYQGKRDGKGRINVASLTSVDSE</sequence>
<dbReference type="PROSITE" id="PS50887">
    <property type="entry name" value="GGDEF"/>
    <property type="match status" value="1"/>
</dbReference>
<dbReference type="InterPro" id="IPR000160">
    <property type="entry name" value="GGDEF_dom"/>
</dbReference>
<keyword evidence="5" id="KW-1185">Reference proteome</keyword>
<dbReference type="SUPFAM" id="SSF55785">
    <property type="entry name" value="PYP-like sensor domain (PAS domain)"/>
    <property type="match status" value="1"/>
</dbReference>
<dbReference type="Pfam" id="PF00990">
    <property type="entry name" value="GGDEF"/>
    <property type="match status" value="1"/>
</dbReference>
<dbReference type="Proteomes" id="UP000053718">
    <property type="component" value="Unassembled WGS sequence"/>
</dbReference>
<dbReference type="NCBIfam" id="TIGR00229">
    <property type="entry name" value="sensory_box"/>
    <property type="match status" value="1"/>
</dbReference>
<dbReference type="STRING" id="1517416.IDAT_06045"/>
<feature type="domain" description="GGDEF" evidence="3">
    <location>
        <begin position="169"/>
        <end position="301"/>
    </location>
</feature>
<dbReference type="FunFam" id="3.30.70.270:FF:000001">
    <property type="entry name" value="Diguanylate cyclase domain protein"/>
    <property type="match status" value="1"/>
</dbReference>
<dbReference type="GO" id="GO:0003824">
    <property type="term" value="F:catalytic activity"/>
    <property type="evidence" value="ECO:0007669"/>
    <property type="project" value="UniProtKB-ARBA"/>
</dbReference>
<proteinExistence type="predicted"/>
<comment type="cofactor">
    <cofactor evidence="1">
        <name>Mg(2+)</name>
        <dbReference type="ChEBI" id="CHEBI:18420"/>
    </cofactor>
</comment>
<dbReference type="SMART" id="SM00091">
    <property type="entry name" value="PAS"/>
    <property type="match status" value="1"/>
</dbReference>
<dbReference type="SUPFAM" id="SSF55073">
    <property type="entry name" value="Nucleotide cyclase"/>
    <property type="match status" value="1"/>
</dbReference>
<evidence type="ECO:0000313" key="4">
    <source>
        <dbReference type="EMBL" id="KFZ28766.1"/>
    </source>
</evidence>
<dbReference type="Pfam" id="PF00989">
    <property type="entry name" value="PAS"/>
    <property type="match status" value="1"/>
</dbReference>
<dbReference type="InterPro" id="IPR035965">
    <property type="entry name" value="PAS-like_dom_sf"/>
</dbReference>
<dbReference type="SMART" id="SM00267">
    <property type="entry name" value="GGDEF"/>
    <property type="match status" value="1"/>
</dbReference>
<evidence type="ECO:0000259" key="2">
    <source>
        <dbReference type="PROSITE" id="PS50112"/>
    </source>
</evidence>
<dbReference type="PANTHER" id="PTHR46663:SF2">
    <property type="entry name" value="GGDEF DOMAIN-CONTAINING PROTEIN"/>
    <property type="match status" value="1"/>
</dbReference>
<dbReference type="InterPro" id="IPR043128">
    <property type="entry name" value="Rev_trsase/Diguanyl_cyclase"/>
</dbReference>
<evidence type="ECO:0000256" key="1">
    <source>
        <dbReference type="ARBA" id="ARBA00001946"/>
    </source>
</evidence>
<evidence type="ECO:0000313" key="5">
    <source>
        <dbReference type="Proteomes" id="UP000053718"/>
    </source>
</evidence>
<dbReference type="NCBIfam" id="TIGR00254">
    <property type="entry name" value="GGDEF"/>
    <property type="match status" value="1"/>
</dbReference>
<comment type="caution">
    <text evidence="4">The sequence shown here is derived from an EMBL/GenBank/DDBJ whole genome shotgun (WGS) entry which is preliminary data.</text>
</comment>
<feature type="domain" description="PAS" evidence="2">
    <location>
        <begin position="3"/>
        <end position="56"/>
    </location>
</feature>
<dbReference type="CDD" id="cd01949">
    <property type="entry name" value="GGDEF"/>
    <property type="match status" value="1"/>
</dbReference>
<reference evidence="4 5" key="1">
    <citation type="submission" date="2014-06" db="EMBL/GenBank/DDBJ databases">
        <title>Draft genome sequence of Idiomarina sp. MCCC 1A10513.</title>
        <authorList>
            <person name="Du J."/>
            <person name="Lai Q."/>
            <person name="Shao Z."/>
        </authorList>
    </citation>
    <scope>NUCLEOTIDE SEQUENCE [LARGE SCALE GENOMIC DNA]</scope>
    <source>
        <strain evidence="4 5">MCCC 1A10513</strain>
    </source>
</reference>
<evidence type="ECO:0008006" key="6">
    <source>
        <dbReference type="Google" id="ProtNLM"/>
    </source>
</evidence>
<dbReference type="Gene3D" id="3.30.450.20">
    <property type="entry name" value="PAS domain"/>
    <property type="match status" value="1"/>
</dbReference>
<dbReference type="OrthoDB" id="5800589at2"/>
<dbReference type="GO" id="GO:0006355">
    <property type="term" value="P:regulation of DNA-templated transcription"/>
    <property type="evidence" value="ECO:0007669"/>
    <property type="project" value="InterPro"/>
</dbReference>
<organism evidence="4 5">
    <name type="scientific">Pseudidiomarina atlantica</name>
    <dbReference type="NCBI Taxonomy" id="1517416"/>
    <lineage>
        <taxon>Bacteria</taxon>
        <taxon>Pseudomonadati</taxon>
        <taxon>Pseudomonadota</taxon>
        <taxon>Gammaproteobacteria</taxon>
        <taxon>Alteromonadales</taxon>
        <taxon>Idiomarinaceae</taxon>
        <taxon>Pseudidiomarina</taxon>
    </lineage>
</organism>
<dbReference type="CDD" id="cd00130">
    <property type="entry name" value="PAS"/>
    <property type="match status" value="1"/>
</dbReference>
<dbReference type="PANTHER" id="PTHR46663">
    <property type="entry name" value="DIGUANYLATE CYCLASE DGCT-RELATED"/>
    <property type="match status" value="1"/>
</dbReference>
<dbReference type="InterPro" id="IPR013767">
    <property type="entry name" value="PAS_fold"/>
</dbReference>
<dbReference type="EMBL" id="JPIN01000006">
    <property type="protein sequence ID" value="KFZ28766.1"/>
    <property type="molecule type" value="Genomic_DNA"/>
</dbReference>
<protein>
    <recommendedName>
        <fullName evidence="6">Diguanylate cyclase</fullName>
    </recommendedName>
</protein>
<evidence type="ECO:0000259" key="3">
    <source>
        <dbReference type="PROSITE" id="PS50887"/>
    </source>
</evidence>